<evidence type="ECO:0000313" key="2">
    <source>
        <dbReference type="EMBL" id="VDO45830.1"/>
    </source>
</evidence>
<dbReference type="Gene3D" id="3.90.70.10">
    <property type="entry name" value="Cysteine proteinases"/>
    <property type="match status" value="2"/>
</dbReference>
<keyword evidence="3" id="KW-1185">Reference proteome</keyword>
<organism evidence="4">
    <name type="scientific">Haemonchus placei</name>
    <name type="common">Barber's pole worm</name>
    <dbReference type="NCBI Taxonomy" id="6290"/>
    <lineage>
        <taxon>Eukaryota</taxon>
        <taxon>Metazoa</taxon>
        <taxon>Ecdysozoa</taxon>
        <taxon>Nematoda</taxon>
        <taxon>Chromadorea</taxon>
        <taxon>Rhabditida</taxon>
        <taxon>Rhabditina</taxon>
        <taxon>Rhabditomorpha</taxon>
        <taxon>Strongyloidea</taxon>
        <taxon>Trichostrongylidae</taxon>
        <taxon>Haemonchus</taxon>
    </lineage>
</organism>
<accession>A0A158QPE3</accession>
<sequence>MIDDMEDLKGPGKSSTMWRDFQMKNASTTLVPLILVIFVISDSFQRESTVEEFAAQPIPKYAQELTGEALVKYVNKKQSYFEAKYSPELAEIAEKRLGSLMKMEFLHQPPGEHRMMMPAESVLNQQYPESFDARDKWKNCTSIGYIRDQSNCAHKAYMLPEHEGAIKEQIMTKGPVQAAFIVYEDFSFYKGGIYVVSKHLSCCELFDNKGKP</sequence>
<gene>
    <name evidence="2" type="ORF">HPLM_LOCUS12496</name>
</gene>
<proteinExistence type="predicted"/>
<evidence type="ECO:0000313" key="4">
    <source>
        <dbReference type="WBParaSite" id="HPLM_0001250401-mRNA-1"/>
    </source>
</evidence>
<dbReference type="EMBL" id="UZAF01017883">
    <property type="protein sequence ID" value="VDO45830.1"/>
    <property type="molecule type" value="Genomic_DNA"/>
</dbReference>
<dbReference type="Proteomes" id="UP000268014">
    <property type="component" value="Unassembled WGS sequence"/>
</dbReference>
<dbReference type="AlphaFoldDB" id="A0A158QPE3"/>
<reference evidence="4" key="1">
    <citation type="submission" date="2016-04" db="UniProtKB">
        <authorList>
            <consortium name="WormBaseParasite"/>
        </authorList>
    </citation>
    <scope>IDENTIFICATION</scope>
</reference>
<name>A0A158QPE3_HAEPC</name>
<feature type="domain" description="Peptidase C1A papain C-terminal" evidence="1">
    <location>
        <begin position="159"/>
        <end position="197"/>
    </location>
</feature>
<dbReference type="STRING" id="6290.A0A158QPE3"/>
<dbReference type="Pfam" id="PF00112">
    <property type="entry name" value="Peptidase_C1"/>
    <property type="match status" value="1"/>
</dbReference>
<dbReference type="SUPFAM" id="SSF54001">
    <property type="entry name" value="Cysteine proteinases"/>
    <property type="match status" value="1"/>
</dbReference>
<reference evidence="2 3" key="2">
    <citation type="submission" date="2018-11" db="EMBL/GenBank/DDBJ databases">
        <authorList>
            <consortium name="Pathogen Informatics"/>
        </authorList>
    </citation>
    <scope>NUCLEOTIDE SEQUENCE [LARGE SCALE GENOMIC DNA]</scope>
    <source>
        <strain evidence="2 3">MHpl1</strain>
    </source>
</reference>
<evidence type="ECO:0000259" key="1">
    <source>
        <dbReference type="Pfam" id="PF00112"/>
    </source>
</evidence>
<protein>
    <submittedName>
        <fullName evidence="4">Pept_C1 domain-containing protein</fullName>
    </submittedName>
</protein>
<evidence type="ECO:0000313" key="3">
    <source>
        <dbReference type="Proteomes" id="UP000268014"/>
    </source>
</evidence>
<dbReference type="OrthoDB" id="6514058at2759"/>
<dbReference type="WBParaSite" id="HPLM_0001250401-mRNA-1">
    <property type="protein sequence ID" value="HPLM_0001250401-mRNA-1"/>
    <property type="gene ID" value="HPLM_0001250401"/>
</dbReference>
<dbReference type="InterPro" id="IPR000668">
    <property type="entry name" value="Peptidase_C1A_C"/>
</dbReference>
<dbReference type="InterPro" id="IPR038765">
    <property type="entry name" value="Papain-like_cys_pep_sf"/>
</dbReference>
<dbReference type="GO" id="GO:0008234">
    <property type="term" value="F:cysteine-type peptidase activity"/>
    <property type="evidence" value="ECO:0007669"/>
    <property type="project" value="InterPro"/>
</dbReference>
<dbReference type="GO" id="GO:0006508">
    <property type="term" value="P:proteolysis"/>
    <property type="evidence" value="ECO:0007669"/>
    <property type="project" value="InterPro"/>
</dbReference>